<reference evidence="1" key="1">
    <citation type="submission" date="2023-05" db="EMBL/GenBank/DDBJ databases">
        <title>Nepenthes gracilis genome sequencing.</title>
        <authorList>
            <person name="Fukushima K."/>
        </authorList>
    </citation>
    <scope>NUCLEOTIDE SEQUENCE</scope>
    <source>
        <strain evidence="1">SING2019-196</strain>
    </source>
</reference>
<evidence type="ECO:0000313" key="1">
    <source>
        <dbReference type="EMBL" id="GMH14648.1"/>
    </source>
</evidence>
<gene>
    <name evidence="1" type="ORF">Nepgr_016489</name>
</gene>
<protein>
    <submittedName>
        <fullName evidence="1">Uncharacterized protein</fullName>
    </submittedName>
</protein>
<comment type="caution">
    <text evidence="1">The sequence shown here is derived from an EMBL/GenBank/DDBJ whole genome shotgun (WGS) entry which is preliminary data.</text>
</comment>
<sequence length="74" mass="8454">MEQVLHFPPAGQSTAAAVWSQEADQAFYLLKLKQLEGMNTARWYGIEDASLGLAHVERLPLCWSCNYRYAWTGY</sequence>
<proteinExistence type="predicted"/>
<accession>A0AAD3SNN7</accession>
<name>A0AAD3SNN7_NEPGR</name>
<dbReference type="Proteomes" id="UP001279734">
    <property type="component" value="Unassembled WGS sequence"/>
</dbReference>
<dbReference type="EMBL" id="BSYO01000014">
    <property type="protein sequence ID" value="GMH14648.1"/>
    <property type="molecule type" value="Genomic_DNA"/>
</dbReference>
<organism evidence="1 2">
    <name type="scientific">Nepenthes gracilis</name>
    <name type="common">Slender pitcher plant</name>
    <dbReference type="NCBI Taxonomy" id="150966"/>
    <lineage>
        <taxon>Eukaryota</taxon>
        <taxon>Viridiplantae</taxon>
        <taxon>Streptophyta</taxon>
        <taxon>Embryophyta</taxon>
        <taxon>Tracheophyta</taxon>
        <taxon>Spermatophyta</taxon>
        <taxon>Magnoliopsida</taxon>
        <taxon>eudicotyledons</taxon>
        <taxon>Gunneridae</taxon>
        <taxon>Pentapetalae</taxon>
        <taxon>Caryophyllales</taxon>
        <taxon>Nepenthaceae</taxon>
        <taxon>Nepenthes</taxon>
    </lineage>
</organism>
<dbReference type="AlphaFoldDB" id="A0AAD3SNN7"/>
<keyword evidence="2" id="KW-1185">Reference proteome</keyword>
<evidence type="ECO:0000313" key="2">
    <source>
        <dbReference type="Proteomes" id="UP001279734"/>
    </source>
</evidence>